<keyword evidence="3" id="KW-1185">Reference proteome</keyword>
<dbReference type="EMBL" id="JACAZH010000015">
    <property type="protein sequence ID" value="KAF7349640.1"/>
    <property type="molecule type" value="Genomic_DNA"/>
</dbReference>
<dbReference type="AlphaFoldDB" id="A0A8H6Y0P0"/>
<evidence type="ECO:0000313" key="3">
    <source>
        <dbReference type="Proteomes" id="UP000623467"/>
    </source>
</evidence>
<feature type="compositionally biased region" description="Low complexity" evidence="1">
    <location>
        <begin position="184"/>
        <end position="201"/>
    </location>
</feature>
<evidence type="ECO:0000313" key="2">
    <source>
        <dbReference type="EMBL" id="KAF7349640.1"/>
    </source>
</evidence>
<name>A0A8H6Y0P0_9AGAR</name>
<feature type="region of interest" description="Disordered" evidence="1">
    <location>
        <begin position="52"/>
        <end position="102"/>
    </location>
</feature>
<protein>
    <submittedName>
        <fullName evidence="2">Uncharacterized protein</fullName>
    </submittedName>
</protein>
<comment type="caution">
    <text evidence="2">The sequence shown here is derived from an EMBL/GenBank/DDBJ whole genome shotgun (WGS) entry which is preliminary data.</text>
</comment>
<reference evidence="2" key="1">
    <citation type="submission" date="2020-05" db="EMBL/GenBank/DDBJ databases">
        <title>Mycena genomes resolve the evolution of fungal bioluminescence.</title>
        <authorList>
            <person name="Tsai I.J."/>
        </authorList>
    </citation>
    <scope>NUCLEOTIDE SEQUENCE</scope>
    <source>
        <strain evidence="2">160909Yilan</strain>
    </source>
</reference>
<accession>A0A8H6Y0P0</accession>
<organism evidence="2 3">
    <name type="scientific">Mycena sanguinolenta</name>
    <dbReference type="NCBI Taxonomy" id="230812"/>
    <lineage>
        <taxon>Eukaryota</taxon>
        <taxon>Fungi</taxon>
        <taxon>Dikarya</taxon>
        <taxon>Basidiomycota</taxon>
        <taxon>Agaricomycotina</taxon>
        <taxon>Agaricomycetes</taxon>
        <taxon>Agaricomycetidae</taxon>
        <taxon>Agaricales</taxon>
        <taxon>Marasmiineae</taxon>
        <taxon>Mycenaceae</taxon>
        <taxon>Mycena</taxon>
    </lineage>
</organism>
<feature type="region of interest" description="Disordered" evidence="1">
    <location>
        <begin position="177"/>
        <end position="201"/>
    </location>
</feature>
<feature type="compositionally biased region" description="Basic and acidic residues" evidence="1">
    <location>
        <begin position="90"/>
        <end position="102"/>
    </location>
</feature>
<feature type="compositionally biased region" description="Low complexity" evidence="1">
    <location>
        <begin position="52"/>
        <end position="65"/>
    </location>
</feature>
<evidence type="ECO:0000256" key="1">
    <source>
        <dbReference type="SAM" id="MobiDB-lite"/>
    </source>
</evidence>
<proteinExistence type="predicted"/>
<sequence length="298" mass="31869">MNAFSLHVSCPPSRPLSPVAPDLALSQNQCHKLTAPSTFFCSAQAPWAGAAVSSSSASPSSAIPSKEGAGSKMKQNELEKRGRRPGKIYAKGDAEEQEERRRAPEAFAMRGAGACFGFVLVPPRLAFSGSPHGMEADAHAQRNIFGLGRRSCNPQRIVAPVLVCECGGWDTPPSGAAPHAPTLPAARSAPAGGWPSSSASWEPFRRGHKVSFASLRRYWVFSGCASFLFFPPSLPPRLPLLPFVSSVRAPFSPPALSTIVAHALPSARHALSFPPFLPSPRLQRVLITPPHDRPSMRR</sequence>
<dbReference type="Proteomes" id="UP000623467">
    <property type="component" value="Unassembled WGS sequence"/>
</dbReference>
<gene>
    <name evidence="2" type="ORF">MSAN_01690300</name>
</gene>